<dbReference type="eggNOG" id="COG0300">
    <property type="taxonomic scope" value="Bacteria"/>
</dbReference>
<dbReference type="Proteomes" id="UP000002745">
    <property type="component" value="Chromosome"/>
</dbReference>
<evidence type="ECO:0000256" key="3">
    <source>
        <dbReference type="RuleBase" id="RU000363"/>
    </source>
</evidence>
<dbReference type="PROSITE" id="PS00061">
    <property type="entry name" value="ADH_SHORT"/>
    <property type="match status" value="1"/>
</dbReference>
<gene>
    <name evidence="4" type="ordered locus">Hbal_2548</name>
</gene>
<proteinExistence type="inferred from homology"/>
<dbReference type="AlphaFoldDB" id="C6XP43"/>
<comment type="similarity">
    <text evidence="1 3">Belongs to the short-chain dehydrogenases/reductases (SDR) family.</text>
</comment>
<dbReference type="STRING" id="582402.Hbal_2548"/>
<dbReference type="PANTHER" id="PTHR43976:SF16">
    <property type="entry name" value="SHORT-CHAIN DEHYDROGENASE_REDUCTASE FAMILY PROTEIN"/>
    <property type="match status" value="1"/>
</dbReference>
<dbReference type="CDD" id="cd05374">
    <property type="entry name" value="17beta-HSD-like_SDR_c"/>
    <property type="match status" value="1"/>
</dbReference>
<dbReference type="RefSeq" id="WP_015828373.1">
    <property type="nucleotide sequence ID" value="NC_012982.1"/>
</dbReference>
<dbReference type="SUPFAM" id="SSF51735">
    <property type="entry name" value="NAD(P)-binding Rossmann-fold domains"/>
    <property type="match status" value="1"/>
</dbReference>
<dbReference type="PANTHER" id="PTHR43976">
    <property type="entry name" value="SHORT CHAIN DEHYDROGENASE"/>
    <property type="match status" value="1"/>
</dbReference>
<dbReference type="GO" id="GO:0016491">
    <property type="term" value="F:oxidoreductase activity"/>
    <property type="evidence" value="ECO:0007669"/>
    <property type="project" value="UniProtKB-KW"/>
</dbReference>
<organism evidence="4 5">
    <name type="scientific">Hirschia baltica (strain ATCC 49814 / DSM 5838 / IFAM 1418)</name>
    <dbReference type="NCBI Taxonomy" id="582402"/>
    <lineage>
        <taxon>Bacteria</taxon>
        <taxon>Pseudomonadati</taxon>
        <taxon>Pseudomonadota</taxon>
        <taxon>Alphaproteobacteria</taxon>
        <taxon>Hyphomonadales</taxon>
        <taxon>Hyphomonadaceae</taxon>
        <taxon>Hirschia</taxon>
    </lineage>
</organism>
<sequence length="275" mass="29273">MSKKWMITGANKGLGLALSKEVLALGDAVFGIIRGADDCEAFETLSPGRSHAIQLSVSDFDKVALQLHQTLSEVGAIDILVNNSGYGLTGALEETEIEQIQDLFNVNVFGAIAVIQAVLPFMRKAGHGHIINITSVSGLAPWAGTSVYGASKFALECIGRTLRDEVKPLGIDVTNIAPGGMRTHFAGGSLKEASGNIADYAETAHLARQTLKAHQGEEPSDIFKVAKAIIATAEKTDPPFLQVLGEDALNYATQHLKELHQEIEKGRELAMSTAV</sequence>
<protein>
    <submittedName>
        <fullName evidence="4">Short-chain dehydrogenase/reductase SDR</fullName>
    </submittedName>
</protein>
<dbReference type="PRINTS" id="PR00080">
    <property type="entry name" value="SDRFAMILY"/>
</dbReference>
<name>C6XP43_HIRBI</name>
<evidence type="ECO:0000313" key="4">
    <source>
        <dbReference type="EMBL" id="ACT60223.1"/>
    </source>
</evidence>
<dbReference type="InterPro" id="IPR036291">
    <property type="entry name" value="NAD(P)-bd_dom_sf"/>
</dbReference>
<evidence type="ECO:0000256" key="2">
    <source>
        <dbReference type="ARBA" id="ARBA00023002"/>
    </source>
</evidence>
<dbReference type="PRINTS" id="PR00081">
    <property type="entry name" value="GDHRDH"/>
</dbReference>
<dbReference type="HOGENOM" id="CLU_010194_2_9_5"/>
<dbReference type="KEGG" id="hba:Hbal_2548"/>
<evidence type="ECO:0000313" key="5">
    <source>
        <dbReference type="Proteomes" id="UP000002745"/>
    </source>
</evidence>
<evidence type="ECO:0000256" key="1">
    <source>
        <dbReference type="ARBA" id="ARBA00006484"/>
    </source>
</evidence>
<dbReference type="Pfam" id="PF00106">
    <property type="entry name" value="adh_short"/>
    <property type="match status" value="1"/>
</dbReference>
<dbReference type="InterPro" id="IPR051911">
    <property type="entry name" value="SDR_oxidoreductase"/>
</dbReference>
<dbReference type="Gene3D" id="3.40.50.720">
    <property type="entry name" value="NAD(P)-binding Rossmann-like Domain"/>
    <property type="match status" value="1"/>
</dbReference>
<reference evidence="5" key="1">
    <citation type="journal article" date="2011" name="J. Bacteriol.">
        <title>Genome sequences of eight morphologically diverse alphaproteobacteria.</title>
        <authorList>
            <consortium name="US DOE Joint Genome Institute"/>
            <person name="Brown P.J."/>
            <person name="Kysela D.T."/>
            <person name="Buechlein A."/>
            <person name="Hemmerich C."/>
            <person name="Brun Y.V."/>
        </authorList>
    </citation>
    <scope>NUCLEOTIDE SEQUENCE [LARGE SCALE GENOMIC DNA]</scope>
    <source>
        <strain evidence="5">ATCC 49814 / DSM 5838 / IFAM 1418</strain>
    </source>
</reference>
<dbReference type="EMBL" id="CP001678">
    <property type="protein sequence ID" value="ACT60223.1"/>
    <property type="molecule type" value="Genomic_DNA"/>
</dbReference>
<dbReference type="InterPro" id="IPR002347">
    <property type="entry name" value="SDR_fam"/>
</dbReference>
<dbReference type="InterPro" id="IPR020904">
    <property type="entry name" value="Sc_DH/Rdtase_CS"/>
</dbReference>
<accession>C6XP43</accession>
<keyword evidence="5" id="KW-1185">Reference proteome</keyword>
<keyword evidence="2" id="KW-0560">Oxidoreductase</keyword>